<dbReference type="Proteomes" id="UP001066276">
    <property type="component" value="Chromosome 1_2"/>
</dbReference>
<accession>A0AAV7VX19</accession>
<evidence type="ECO:0000313" key="2">
    <source>
        <dbReference type="Proteomes" id="UP001066276"/>
    </source>
</evidence>
<proteinExistence type="predicted"/>
<comment type="caution">
    <text evidence="1">The sequence shown here is derived from an EMBL/GenBank/DDBJ whole genome shotgun (WGS) entry which is preliminary data.</text>
</comment>
<keyword evidence="2" id="KW-1185">Reference proteome</keyword>
<name>A0AAV7VX19_PLEWA</name>
<evidence type="ECO:0000313" key="1">
    <source>
        <dbReference type="EMBL" id="KAJ1205281.1"/>
    </source>
</evidence>
<dbReference type="AlphaFoldDB" id="A0AAV7VX19"/>
<protein>
    <submittedName>
        <fullName evidence="1">Uncharacterized protein</fullName>
    </submittedName>
</protein>
<gene>
    <name evidence="1" type="ORF">NDU88_000716</name>
</gene>
<sequence>MEGLRSLAQLVEVACRCADCPGSPEKKPIISWAEVELTTDRVKQRREERTDIRDTAEGFRGGKEEVITYPIA</sequence>
<dbReference type="EMBL" id="JANPWB010000002">
    <property type="protein sequence ID" value="KAJ1205281.1"/>
    <property type="molecule type" value="Genomic_DNA"/>
</dbReference>
<organism evidence="1 2">
    <name type="scientific">Pleurodeles waltl</name>
    <name type="common">Iberian ribbed newt</name>
    <dbReference type="NCBI Taxonomy" id="8319"/>
    <lineage>
        <taxon>Eukaryota</taxon>
        <taxon>Metazoa</taxon>
        <taxon>Chordata</taxon>
        <taxon>Craniata</taxon>
        <taxon>Vertebrata</taxon>
        <taxon>Euteleostomi</taxon>
        <taxon>Amphibia</taxon>
        <taxon>Batrachia</taxon>
        <taxon>Caudata</taxon>
        <taxon>Salamandroidea</taxon>
        <taxon>Salamandridae</taxon>
        <taxon>Pleurodelinae</taxon>
        <taxon>Pleurodeles</taxon>
    </lineage>
</organism>
<reference evidence="1" key="1">
    <citation type="journal article" date="2022" name="bioRxiv">
        <title>Sequencing and chromosome-scale assembly of the giantPleurodeles waltlgenome.</title>
        <authorList>
            <person name="Brown T."/>
            <person name="Elewa A."/>
            <person name="Iarovenko S."/>
            <person name="Subramanian E."/>
            <person name="Araus A.J."/>
            <person name="Petzold A."/>
            <person name="Susuki M."/>
            <person name="Suzuki K.-i.T."/>
            <person name="Hayashi T."/>
            <person name="Toyoda A."/>
            <person name="Oliveira C."/>
            <person name="Osipova E."/>
            <person name="Leigh N.D."/>
            <person name="Simon A."/>
            <person name="Yun M.H."/>
        </authorList>
    </citation>
    <scope>NUCLEOTIDE SEQUENCE</scope>
    <source>
        <strain evidence="1">20211129_DDA</strain>
        <tissue evidence="1">Liver</tissue>
    </source>
</reference>